<keyword evidence="4" id="KW-0378">Hydrolase</keyword>
<protein>
    <submittedName>
        <fullName evidence="4">CAAX amino protease</fullName>
    </submittedName>
</protein>
<dbReference type="RefSeq" id="WP_057736392.1">
    <property type="nucleotide sequence ID" value="NZ_AZEG01000006.1"/>
</dbReference>
<dbReference type="AlphaFoldDB" id="A0A0R1Q7K5"/>
<dbReference type="GO" id="GO:0004175">
    <property type="term" value="F:endopeptidase activity"/>
    <property type="evidence" value="ECO:0007669"/>
    <property type="project" value="UniProtKB-ARBA"/>
</dbReference>
<feature type="transmembrane region" description="Helical" evidence="2">
    <location>
        <begin position="253"/>
        <end position="270"/>
    </location>
</feature>
<dbReference type="InterPro" id="IPR003675">
    <property type="entry name" value="Rce1/LyrA-like_dom"/>
</dbReference>
<dbReference type="Pfam" id="PF02517">
    <property type="entry name" value="Rce1-like"/>
    <property type="match status" value="1"/>
</dbReference>
<dbReference type="GO" id="GO:0006508">
    <property type="term" value="P:proteolysis"/>
    <property type="evidence" value="ECO:0007669"/>
    <property type="project" value="UniProtKB-KW"/>
</dbReference>
<dbReference type="PANTHER" id="PTHR43592:SF15">
    <property type="entry name" value="CAAX AMINO TERMINAL PROTEASE FAMILY PROTEIN"/>
    <property type="match status" value="1"/>
</dbReference>
<keyword evidence="2" id="KW-0812">Transmembrane</keyword>
<accession>A0A0R1Q7K5</accession>
<sequence length="317" mass="35597">MNLFNRDKKKTNERRTVNKKIGKILMVTAIYFVVFQIAATVAGVLMMARKSSNIHSVAALEKSGIPYFVAIACGMLVIIAVTSPRLRRRMFTETNVRMTPVIFLCLVAVMMSGQIISSLYGSALEAFVNLFGYSATAQMQAATAHSQTFSMLVYASLIGPLSEEIVFRGFLLRSFEAYGKKFAIIMSAYMFGLYHANLVQSPFAFLLGLVLGYTALTYGLKWAFALHVFNNFILGDFLIFILRDVPTHQAESISGMVLLFGGLLGMWVLWNRRNEIKTWLKKQQEAQAYLKETFFGRYNVIITVVVFILACMGLEKL</sequence>
<keyword evidence="4" id="KW-0645">Protease</keyword>
<dbReference type="GO" id="GO:0080120">
    <property type="term" value="P:CAAX-box protein maturation"/>
    <property type="evidence" value="ECO:0007669"/>
    <property type="project" value="UniProtKB-ARBA"/>
</dbReference>
<evidence type="ECO:0000256" key="1">
    <source>
        <dbReference type="ARBA" id="ARBA00009067"/>
    </source>
</evidence>
<name>A0A0R1Q7K5_9LACO</name>
<evidence type="ECO:0000259" key="3">
    <source>
        <dbReference type="Pfam" id="PF02517"/>
    </source>
</evidence>
<evidence type="ECO:0000313" key="4">
    <source>
        <dbReference type="EMBL" id="KRL38178.1"/>
    </source>
</evidence>
<organism evidence="4 5">
    <name type="scientific">Liquorilactobacillus uvarum DSM 19971</name>
    <dbReference type="NCBI Taxonomy" id="1423812"/>
    <lineage>
        <taxon>Bacteria</taxon>
        <taxon>Bacillati</taxon>
        <taxon>Bacillota</taxon>
        <taxon>Bacilli</taxon>
        <taxon>Lactobacillales</taxon>
        <taxon>Lactobacillaceae</taxon>
        <taxon>Liquorilactobacillus</taxon>
    </lineage>
</organism>
<dbReference type="OrthoDB" id="8607342at2"/>
<keyword evidence="2" id="KW-1133">Transmembrane helix</keyword>
<feature type="transmembrane region" description="Helical" evidence="2">
    <location>
        <begin position="21"/>
        <end position="45"/>
    </location>
</feature>
<dbReference type="PANTHER" id="PTHR43592">
    <property type="entry name" value="CAAX AMINO TERMINAL PROTEASE"/>
    <property type="match status" value="1"/>
</dbReference>
<evidence type="ECO:0000256" key="2">
    <source>
        <dbReference type="SAM" id="Phobius"/>
    </source>
</evidence>
<gene>
    <name evidence="4" type="ORF">FD20_GL002129</name>
</gene>
<dbReference type="EMBL" id="AZEG01000006">
    <property type="protein sequence ID" value="KRL38178.1"/>
    <property type="molecule type" value="Genomic_DNA"/>
</dbReference>
<feature type="transmembrane region" description="Helical" evidence="2">
    <location>
        <begin position="295"/>
        <end position="314"/>
    </location>
</feature>
<reference evidence="4 5" key="1">
    <citation type="journal article" date="2015" name="Genome Announc.">
        <title>Expanding the biotechnology potential of lactobacilli through comparative genomics of 213 strains and associated genera.</title>
        <authorList>
            <person name="Sun Z."/>
            <person name="Harris H.M."/>
            <person name="McCann A."/>
            <person name="Guo C."/>
            <person name="Argimon S."/>
            <person name="Zhang W."/>
            <person name="Yang X."/>
            <person name="Jeffery I.B."/>
            <person name="Cooney J.C."/>
            <person name="Kagawa T.F."/>
            <person name="Liu W."/>
            <person name="Song Y."/>
            <person name="Salvetti E."/>
            <person name="Wrobel A."/>
            <person name="Rasinkangas P."/>
            <person name="Parkhill J."/>
            <person name="Rea M.C."/>
            <person name="O'Sullivan O."/>
            <person name="Ritari J."/>
            <person name="Douillard F.P."/>
            <person name="Paul Ross R."/>
            <person name="Yang R."/>
            <person name="Briner A.E."/>
            <person name="Felis G.E."/>
            <person name="de Vos W.M."/>
            <person name="Barrangou R."/>
            <person name="Klaenhammer T.R."/>
            <person name="Caufield P.W."/>
            <person name="Cui Y."/>
            <person name="Zhang H."/>
            <person name="O'Toole P.W."/>
        </authorList>
    </citation>
    <scope>NUCLEOTIDE SEQUENCE [LARGE SCALE GENOMIC DNA]</scope>
    <source>
        <strain evidence="4 5">DSM 19971</strain>
    </source>
</reference>
<evidence type="ECO:0000313" key="5">
    <source>
        <dbReference type="Proteomes" id="UP000051155"/>
    </source>
</evidence>
<feature type="transmembrane region" description="Helical" evidence="2">
    <location>
        <begin position="65"/>
        <end position="86"/>
    </location>
</feature>
<keyword evidence="5" id="KW-1185">Reference proteome</keyword>
<feature type="transmembrane region" description="Helical" evidence="2">
    <location>
        <begin position="192"/>
        <end position="216"/>
    </location>
</feature>
<comment type="similarity">
    <text evidence="1">Belongs to the UPF0177 family.</text>
</comment>
<proteinExistence type="inferred from homology"/>
<comment type="caution">
    <text evidence="4">The sequence shown here is derived from an EMBL/GenBank/DDBJ whole genome shotgun (WGS) entry which is preliminary data.</text>
</comment>
<dbReference type="Proteomes" id="UP000051155">
    <property type="component" value="Unassembled WGS sequence"/>
</dbReference>
<keyword evidence="2" id="KW-0472">Membrane</keyword>
<dbReference type="STRING" id="1423812.FD20_GL002129"/>
<feature type="transmembrane region" description="Helical" evidence="2">
    <location>
        <begin position="98"/>
        <end position="120"/>
    </location>
</feature>
<feature type="domain" description="CAAX prenyl protease 2/Lysostaphin resistance protein A-like" evidence="3">
    <location>
        <begin position="148"/>
        <end position="233"/>
    </location>
</feature>
<feature type="transmembrane region" description="Helical" evidence="2">
    <location>
        <begin position="222"/>
        <end position="241"/>
    </location>
</feature>
<dbReference type="PATRIC" id="fig|1423812.3.peg.2260"/>